<keyword evidence="2" id="KW-0328">Glycosyltransferase</keyword>
<dbReference type="AlphaFoldDB" id="A0A0J1I5W9"/>
<dbReference type="InterPro" id="IPR002213">
    <property type="entry name" value="UDP_glucos_trans"/>
</dbReference>
<dbReference type="GO" id="GO:0008194">
    <property type="term" value="F:UDP-glycosyltransferase activity"/>
    <property type="evidence" value="ECO:0007669"/>
    <property type="project" value="InterPro"/>
</dbReference>
<dbReference type="InterPro" id="IPR050271">
    <property type="entry name" value="UDP-glycosyltransferase"/>
</dbReference>
<proteinExistence type="inferred from homology"/>
<organism evidence="4 5">
    <name type="scientific">Bacillus anthracis</name>
    <name type="common">anthrax bacterium</name>
    <dbReference type="NCBI Taxonomy" id="1392"/>
    <lineage>
        <taxon>Bacteria</taxon>
        <taxon>Bacillati</taxon>
        <taxon>Bacillota</taxon>
        <taxon>Bacilli</taxon>
        <taxon>Bacillales</taxon>
        <taxon>Bacillaceae</taxon>
        <taxon>Bacillus</taxon>
        <taxon>Bacillus cereus group</taxon>
    </lineage>
</organism>
<reference evidence="4 5" key="1">
    <citation type="submission" date="2015-05" db="EMBL/GenBank/DDBJ databases">
        <title>Whole genome sequence and identification of bacterial endophytes from Costus igneus.</title>
        <authorList>
            <person name="Lee Y.P."/>
            <person name="Gan H.M."/>
            <person name="Eng W."/>
            <person name="Wheatley M.S."/>
            <person name="Caraballo A."/>
            <person name="Polter S."/>
            <person name="Savka M.A."/>
            <person name="Hudson A.O."/>
        </authorList>
    </citation>
    <scope>NUCLEOTIDE SEQUENCE [LARGE SCALE GENOMIC DNA]</scope>
    <source>
        <strain evidence="4 5">RIT375</strain>
    </source>
</reference>
<dbReference type="CDD" id="cd03784">
    <property type="entry name" value="GT1_Gtf-like"/>
    <property type="match status" value="1"/>
</dbReference>
<evidence type="ECO:0000256" key="3">
    <source>
        <dbReference type="ARBA" id="ARBA00022679"/>
    </source>
</evidence>
<dbReference type="RefSeq" id="WP_001988976.1">
    <property type="nucleotide sequence ID" value="NZ_LDPG01000001.1"/>
</dbReference>
<evidence type="ECO:0000256" key="2">
    <source>
        <dbReference type="ARBA" id="ARBA00022676"/>
    </source>
</evidence>
<comment type="caution">
    <text evidence="4">The sequence shown here is derived from an EMBL/GenBank/DDBJ whole genome shotgun (WGS) entry which is preliminary data.</text>
</comment>
<evidence type="ECO:0000313" key="4">
    <source>
        <dbReference type="EMBL" id="KLV21346.1"/>
    </source>
</evidence>
<dbReference type="InterPro" id="IPR006326">
    <property type="entry name" value="UDPGT_MGT-like"/>
</dbReference>
<comment type="similarity">
    <text evidence="1">Belongs to the UDP-glycosyltransferase family.</text>
</comment>
<sequence length="400" mass="45818">MAKVLMFNFPGEGHVNPTLALIKELVKRGEEVVYYCVEEYKGKIEKTGASFRPYENFLEKVDMLERMNGKINPSELLLHMVKSMDNIIKIVIEELKEEKYDYVIYDNNFAVGWIVAEALNLPKISSCTTFAVTKKLFNALMNNHNEGDKMSPLYQEVTHILEKWQKVYGFSMNEKKNVMTCAGNITIVYTSEFFQPDVEELDDSYIFVGPSITSRKDVQEVVFKQKEEEKLIYISMGTVFNQQMDFYYICFEAFKNFPATIILSVGKHIDINQMKNVPPNFKVYNYVPQLEVLKHANLFITHGGMNSSSESLYFGVPMIVIPVMGDQPIVAQRIEDLKAGIQLNLKKLTPVILHNAVMEILSNDVYLENTHKIKCTLKDAGGYNKAADIIEIFKLKMGIK</sequence>
<dbReference type="Proteomes" id="UP000035904">
    <property type="component" value="Unassembled WGS sequence"/>
</dbReference>
<dbReference type="NCBIfam" id="TIGR01426">
    <property type="entry name" value="MGT"/>
    <property type="match status" value="1"/>
</dbReference>
<dbReference type="FunFam" id="3.40.50.2000:FF:000072">
    <property type="entry name" value="Glycosyl transferase"/>
    <property type="match status" value="1"/>
</dbReference>
<dbReference type="PANTHER" id="PTHR48043:SF145">
    <property type="entry name" value="FI06409P-RELATED"/>
    <property type="match status" value="1"/>
</dbReference>
<dbReference type="PATRIC" id="fig|1392.242.peg.721"/>
<accession>A0A0J1I5W9</accession>
<dbReference type="GO" id="GO:0016758">
    <property type="term" value="F:hexosyltransferase activity"/>
    <property type="evidence" value="ECO:0007669"/>
    <property type="project" value="InterPro"/>
</dbReference>
<evidence type="ECO:0000313" key="5">
    <source>
        <dbReference type="Proteomes" id="UP000035904"/>
    </source>
</evidence>
<dbReference type="EMBL" id="LDPG01000001">
    <property type="protein sequence ID" value="KLV21346.1"/>
    <property type="molecule type" value="Genomic_DNA"/>
</dbReference>
<dbReference type="SUPFAM" id="SSF53756">
    <property type="entry name" value="UDP-Glycosyltransferase/glycogen phosphorylase"/>
    <property type="match status" value="1"/>
</dbReference>
<name>A0A0J1I5W9_BACAN</name>
<dbReference type="PANTHER" id="PTHR48043">
    <property type="entry name" value="EG:EG0003.4 PROTEIN-RELATED"/>
    <property type="match status" value="1"/>
</dbReference>
<keyword evidence="3 4" id="KW-0808">Transferase</keyword>
<protein>
    <submittedName>
        <fullName evidence="4">Glycosyl transferase</fullName>
    </submittedName>
</protein>
<evidence type="ECO:0000256" key="1">
    <source>
        <dbReference type="ARBA" id="ARBA00009995"/>
    </source>
</evidence>
<dbReference type="Gene3D" id="3.40.50.2000">
    <property type="entry name" value="Glycogen Phosphorylase B"/>
    <property type="match status" value="2"/>
</dbReference>
<gene>
    <name evidence="4" type="ORF">ABW01_03455</name>
</gene>
<dbReference type="Pfam" id="PF00201">
    <property type="entry name" value="UDPGT"/>
    <property type="match status" value="1"/>
</dbReference>